<dbReference type="Pfam" id="PF02771">
    <property type="entry name" value="Acyl-CoA_dh_N"/>
    <property type="match status" value="1"/>
</dbReference>
<evidence type="ECO:0000256" key="8">
    <source>
        <dbReference type="ARBA" id="ARBA00040394"/>
    </source>
</evidence>
<evidence type="ECO:0000256" key="2">
    <source>
        <dbReference type="ARBA" id="ARBA00005102"/>
    </source>
</evidence>
<dbReference type="InterPro" id="IPR050741">
    <property type="entry name" value="Acyl-CoA_dehydrogenase"/>
</dbReference>
<protein>
    <recommendedName>
        <fullName evidence="8">Acyl-[acyl-carrier-protein] dehydrogenase MbtN</fullName>
    </recommendedName>
    <alternativeName>
        <fullName evidence="9">Mycobactin synthase protein N</fullName>
    </alternativeName>
</protein>
<dbReference type="PIRSF" id="PIRSF016578">
    <property type="entry name" value="HsaA"/>
    <property type="match status" value="1"/>
</dbReference>
<reference evidence="14" key="1">
    <citation type="submission" date="2022-06" db="EMBL/GenBank/DDBJ databases">
        <title>Ornithinimicrobium HY1793.</title>
        <authorList>
            <person name="Huang Y."/>
        </authorList>
    </citation>
    <scope>NUCLEOTIDE SEQUENCE</scope>
    <source>
        <strain evidence="14">HY1793</strain>
    </source>
</reference>
<dbReference type="Proteomes" id="UP001056455">
    <property type="component" value="Chromosome"/>
</dbReference>
<dbReference type="SUPFAM" id="SSF56645">
    <property type="entry name" value="Acyl-CoA dehydrogenase NM domain-like"/>
    <property type="match status" value="1"/>
</dbReference>
<dbReference type="SUPFAM" id="SSF47203">
    <property type="entry name" value="Acyl-CoA dehydrogenase C-terminal domain-like"/>
    <property type="match status" value="1"/>
</dbReference>
<dbReference type="InterPro" id="IPR009075">
    <property type="entry name" value="AcylCo_DH/oxidase_C"/>
</dbReference>
<evidence type="ECO:0000256" key="10">
    <source>
        <dbReference type="RuleBase" id="RU362125"/>
    </source>
</evidence>
<evidence type="ECO:0000259" key="13">
    <source>
        <dbReference type="Pfam" id="PF02771"/>
    </source>
</evidence>
<accession>A0ABY4YTG0</accession>
<organism evidence="14 15">
    <name type="scientific">Ornithinimicrobium faecis</name>
    <dbReference type="NCBI Taxonomy" id="2934158"/>
    <lineage>
        <taxon>Bacteria</taxon>
        <taxon>Bacillati</taxon>
        <taxon>Actinomycetota</taxon>
        <taxon>Actinomycetes</taxon>
        <taxon>Micrococcales</taxon>
        <taxon>Ornithinimicrobiaceae</taxon>
        <taxon>Ornithinimicrobium</taxon>
    </lineage>
</organism>
<dbReference type="PANTHER" id="PTHR48083">
    <property type="entry name" value="MEDIUM-CHAIN SPECIFIC ACYL-COA DEHYDROGENASE, MITOCHONDRIAL-RELATED"/>
    <property type="match status" value="1"/>
</dbReference>
<feature type="domain" description="Acyl-CoA dehydrogenase/oxidase N-terminal" evidence="13">
    <location>
        <begin position="12"/>
        <end position="123"/>
    </location>
</feature>
<evidence type="ECO:0000256" key="1">
    <source>
        <dbReference type="ARBA" id="ARBA00001974"/>
    </source>
</evidence>
<dbReference type="Gene3D" id="1.20.140.10">
    <property type="entry name" value="Butyryl-CoA Dehydrogenase, subunit A, domain 3"/>
    <property type="match status" value="1"/>
</dbReference>
<keyword evidence="4 10" id="KW-0285">Flavoprotein</keyword>
<dbReference type="Pfam" id="PF00441">
    <property type="entry name" value="Acyl-CoA_dh_1"/>
    <property type="match status" value="1"/>
</dbReference>
<dbReference type="InterPro" id="IPR037069">
    <property type="entry name" value="AcylCoA_DH/ox_N_sf"/>
</dbReference>
<evidence type="ECO:0000256" key="7">
    <source>
        <dbReference type="ARBA" id="ARBA00037085"/>
    </source>
</evidence>
<dbReference type="Gene3D" id="1.10.540.10">
    <property type="entry name" value="Acyl-CoA dehydrogenase/oxidase, N-terminal domain"/>
    <property type="match status" value="1"/>
</dbReference>
<dbReference type="Pfam" id="PF02770">
    <property type="entry name" value="Acyl-CoA_dh_M"/>
    <property type="match status" value="1"/>
</dbReference>
<evidence type="ECO:0000313" key="14">
    <source>
        <dbReference type="EMBL" id="USQ80018.1"/>
    </source>
</evidence>
<feature type="domain" description="Acyl-CoA dehydrogenase/oxidase C-terminal" evidence="11">
    <location>
        <begin position="236"/>
        <end position="384"/>
    </location>
</feature>
<dbReference type="RefSeq" id="WP_252593274.1">
    <property type="nucleotide sequence ID" value="NZ_CP099489.1"/>
</dbReference>
<keyword evidence="5 10" id="KW-0274">FAD</keyword>
<evidence type="ECO:0000256" key="6">
    <source>
        <dbReference type="ARBA" id="ARBA00023002"/>
    </source>
</evidence>
<gene>
    <name evidence="14" type="ORF">NF556_20935</name>
</gene>
<dbReference type="InterPro" id="IPR006091">
    <property type="entry name" value="Acyl-CoA_Oxase/DH_mid-dom"/>
</dbReference>
<comment type="similarity">
    <text evidence="3 10">Belongs to the acyl-CoA dehydrogenase family.</text>
</comment>
<dbReference type="InterPro" id="IPR013786">
    <property type="entry name" value="AcylCoA_DH/ox_N"/>
</dbReference>
<dbReference type="InterPro" id="IPR036250">
    <property type="entry name" value="AcylCo_DH-like_C"/>
</dbReference>
<dbReference type="InterPro" id="IPR046373">
    <property type="entry name" value="Acyl-CoA_Oxase/DH_mid-dom_sf"/>
</dbReference>
<proteinExistence type="inferred from homology"/>
<evidence type="ECO:0000256" key="9">
    <source>
        <dbReference type="ARBA" id="ARBA00042660"/>
    </source>
</evidence>
<dbReference type="PANTHER" id="PTHR48083:SF20">
    <property type="entry name" value="LONG-CHAIN SPECIFIC ACYL-COA DEHYDROGENASE, MITOCHONDRIAL"/>
    <property type="match status" value="1"/>
</dbReference>
<evidence type="ECO:0000256" key="4">
    <source>
        <dbReference type="ARBA" id="ARBA00022630"/>
    </source>
</evidence>
<comment type="pathway">
    <text evidence="2">Siderophore biosynthesis; mycobactin biosynthesis.</text>
</comment>
<dbReference type="EMBL" id="CP099489">
    <property type="protein sequence ID" value="USQ80018.1"/>
    <property type="molecule type" value="Genomic_DNA"/>
</dbReference>
<comment type="cofactor">
    <cofactor evidence="1 10">
        <name>FAD</name>
        <dbReference type="ChEBI" id="CHEBI:57692"/>
    </cofactor>
</comment>
<keyword evidence="15" id="KW-1185">Reference proteome</keyword>
<evidence type="ECO:0000256" key="5">
    <source>
        <dbReference type="ARBA" id="ARBA00022827"/>
    </source>
</evidence>
<keyword evidence="6 10" id="KW-0560">Oxidoreductase</keyword>
<evidence type="ECO:0000256" key="3">
    <source>
        <dbReference type="ARBA" id="ARBA00009347"/>
    </source>
</evidence>
<evidence type="ECO:0000259" key="11">
    <source>
        <dbReference type="Pfam" id="PF00441"/>
    </source>
</evidence>
<feature type="domain" description="Acyl-CoA oxidase/dehydrogenase middle" evidence="12">
    <location>
        <begin position="127"/>
        <end position="222"/>
    </location>
</feature>
<dbReference type="Gene3D" id="2.40.110.10">
    <property type="entry name" value="Butyryl-CoA Dehydrogenase, subunit A, domain 2"/>
    <property type="match status" value="1"/>
</dbReference>
<evidence type="ECO:0000313" key="15">
    <source>
        <dbReference type="Proteomes" id="UP001056455"/>
    </source>
</evidence>
<dbReference type="InterPro" id="IPR009100">
    <property type="entry name" value="AcylCoA_DH/oxidase_NM_dom_sf"/>
</dbReference>
<name>A0ABY4YTG0_9MICO</name>
<evidence type="ECO:0000259" key="12">
    <source>
        <dbReference type="Pfam" id="PF02770"/>
    </source>
</evidence>
<sequence>MILDDYRSPWLTEELEDLGTLARTFLERELVPHQARFADQHMVDRDLWRAAGRAGLLCISIPEEHGGGGGTFAHEAVIAIEQARVADDAWSNSVHSTIVAHYLNAFGTSEQKARWLPGMASGELVGAIAMTEPTTGSDLQAIRTRAVRDGDDYVVNGAKTFISNGTHCDLVIMVARTSDEPGGKSLSLIVAETADLPGFERGRVLGKIGQHGQDTRELSFVDMRVPAANLLGGVAGRGFAQLMAQLPQERLIIAVSAAATAEAAVRLAVAYAREREAFGQDLMSFQNTRFVLAECAADALAARTLVDSCLQRHVAGELDSATASLAKFWCTDVQSKVVDRCLQIFGGYGYMSEYPIARMFASARVQKIYGGTNEIMKEMVARSL</sequence>
<comment type="function">
    <text evidence="7">Catalyzes the dehydrogenation at the alpha-beta position of ACP-bound acyl chains. This results in the introduction of a double bond in the lipidic chain, which is further transferred to the epsilon-amino group of lysine residue in the mycobactin core by MbtK.</text>
</comment>